<keyword evidence="3" id="KW-0378">Hydrolase</keyword>
<dbReference type="Gene3D" id="2.40.10.10">
    <property type="entry name" value="Trypsin-like serine proteases"/>
    <property type="match status" value="2"/>
</dbReference>
<feature type="signal peptide" evidence="5">
    <location>
        <begin position="1"/>
        <end position="23"/>
    </location>
</feature>
<keyword evidence="7" id="KW-1185">Reference proteome</keyword>
<dbReference type="InterPro" id="IPR009003">
    <property type="entry name" value="Peptidase_S1_PA"/>
</dbReference>
<dbReference type="GO" id="GO:0008233">
    <property type="term" value="F:peptidase activity"/>
    <property type="evidence" value="ECO:0007669"/>
    <property type="project" value="UniProtKB-KW"/>
</dbReference>
<dbReference type="Pfam" id="PF13365">
    <property type="entry name" value="Trypsin_2"/>
    <property type="match status" value="1"/>
</dbReference>
<feature type="compositionally biased region" description="Pro residues" evidence="4">
    <location>
        <begin position="312"/>
        <end position="321"/>
    </location>
</feature>
<dbReference type="InterPro" id="IPR051201">
    <property type="entry name" value="Chloro_Bact_Ser_Proteases"/>
</dbReference>
<feature type="chain" id="PRO_5045211075" evidence="5">
    <location>
        <begin position="24"/>
        <end position="321"/>
    </location>
</feature>
<reference evidence="6 7" key="1">
    <citation type="submission" date="2023-06" db="EMBL/GenBank/DDBJ databases">
        <title>Whole genome sequence of Oscillatoria calcuttensis NRMC-F 0142.</title>
        <authorList>
            <person name="Shakena Fathima T."/>
            <person name="Muralitharan G."/>
            <person name="Thajuddin N."/>
        </authorList>
    </citation>
    <scope>NUCLEOTIDE SEQUENCE [LARGE SCALE GENOMIC DNA]</scope>
    <source>
        <strain evidence="6 7">NRMC-F 0142</strain>
    </source>
</reference>
<keyword evidence="2 6" id="KW-0645">Protease</keyword>
<dbReference type="PANTHER" id="PTHR43343">
    <property type="entry name" value="PEPTIDASE S12"/>
    <property type="match status" value="1"/>
</dbReference>
<keyword evidence="5" id="KW-0732">Signal</keyword>
<accession>A0ABT7LWC9</accession>
<evidence type="ECO:0000256" key="4">
    <source>
        <dbReference type="SAM" id="MobiDB-lite"/>
    </source>
</evidence>
<feature type="compositionally biased region" description="Polar residues" evidence="4">
    <location>
        <begin position="271"/>
        <end position="281"/>
    </location>
</feature>
<comment type="similarity">
    <text evidence="1">Belongs to the peptidase S1C family.</text>
</comment>
<feature type="compositionally biased region" description="Low complexity" evidence="4">
    <location>
        <begin position="282"/>
        <end position="298"/>
    </location>
</feature>
<dbReference type="Proteomes" id="UP001230986">
    <property type="component" value="Unassembled WGS sequence"/>
</dbReference>
<gene>
    <name evidence="6" type="ORF">QQ055_02465</name>
</gene>
<evidence type="ECO:0000256" key="3">
    <source>
        <dbReference type="ARBA" id="ARBA00022801"/>
    </source>
</evidence>
<dbReference type="RefSeq" id="WP_286004185.1">
    <property type="nucleotide sequence ID" value="NZ_JASVEJ010000009.1"/>
</dbReference>
<proteinExistence type="inferred from homology"/>
<dbReference type="EMBL" id="JASVEJ010000009">
    <property type="protein sequence ID" value="MDL5056335.1"/>
    <property type="molecule type" value="Genomic_DNA"/>
</dbReference>
<comment type="caution">
    <text evidence="6">The sequence shown here is derived from an EMBL/GenBank/DDBJ whole genome shotgun (WGS) entry which is preliminary data.</text>
</comment>
<organism evidence="6 7">
    <name type="scientific">Geitlerinema calcuttense NRMC-F 0142</name>
    <dbReference type="NCBI Taxonomy" id="2922238"/>
    <lineage>
        <taxon>Bacteria</taxon>
        <taxon>Bacillati</taxon>
        <taxon>Cyanobacteriota</taxon>
        <taxon>Cyanophyceae</taxon>
        <taxon>Geitlerinematales</taxon>
        <taxon>Geitlerinemataceae</taxon>
        <taxon>Geitlerinema</taxon>
    </lineage>
</organism>
<sequence>MNFRLLTLTACAGILLIGSSAQALFAQIVPSAGATTELESQKARSPLSVEQIQNLARSITVKVASGQSWGSGILIQRQGSTYTVLTNEHVLRLGNSYQIHTPDGQVHTAQVLSVGQFNGNDLALLQFNSAQSYPIATLAASSAISMGDVTYASGFPADRDGFTFTRGQVSYLLPQPFKLGYQLGYSNDIFKGMSGGPVLNQYGEVVGINGKHKYPLWGNTYIFRDGSTPTAEVRQEMDSSSWAIPVQTFLQYAPQFAAIAQAPVPFPVNSTPVPTEPSFSVSPTPETNSPSQSTPSSSIWGEAEAMPANPADLPPRPGSFW</sequence>
<evidence type="ECO:0000256" key="2">
    <source>
        <dbReference type="ARBA" id="ARBA00022670"/>
    </source>
</evidence>
<dbReference type="SUPFAM" id="SSF50494">
    <property type="entry name" value="Trypsin-like serine proteases"/>
    <property type="match status" value="1"/>
</dbReference>
<dbReference type="GO" id="GO:0006508">
    <property type="term" value="P:proteolysis"/>
    <property type="evidence" value="ECO:0007669"/>
    <property type="project" value="UniProtKB-KW"/>
</dbReference>
<dbReference type="PANTHER" id="PTHR43343:SF3">
    <property type="entry name" value="PROTEASE DO-LIKE 8, CHLOROPLASTIC"/>
    <property type="match status" value="1"/>
</dbReference>
<evidence type="ECO:0000313" key="7">
    <source>
        <dbReference type="Proteomes" id="UP001230986"/>
    </source>
</evidence>
<dbReference type="InterPro" id="IPR043504">
    <property type="entry name" value="Peptidase_S1_PA_chymotrypsin"/>
</dbReference>
<name>A0ABT7LWC9_9CYAN</name>
<evidence type="ECO:0000256" key="1">
    <source>
        <dbReference type="ARBA" id="ARBA00010541"/>
    </source>
</evidence>
<evidence type="ECO:0000313" key="6">
    <source>
        <dbReference type="EMBL" id="MDL5056335.1"/>
    </source>
</evidence>
<protein>
    <submittedName>
        <fullName evidence="6">Serine protease</fullName>
    </submittedName>
</protein>
<evidence type="ECO:0000256" key="5">
    <source>
        <dbReference type="SAM" id="SignalP"/>
    </source>
</evidence>
<feature type="region of interest" description="Disordered" evidence="4">
    <location>
        <begin position="271"/>
        <end position="321"/>
    </location>
</feature>